<feature type="region of interest" description="Disordered" evidence="1">
    <location>
        <begin position="82"/>
        <end position="105"/>
    </location>
</feature>
<dbReference type="Gene3D" id="2.120.10.10">
    <property type="match status" value="1"/>
</dbReference>
<gene>
    <name evidence="3" type="ORF">A1355_05355</name>
</gene>
<feature type="signal peptide" evidence="2">
    <location>
        <begin position="1"/>
        <end position="19"/>
    </location>
</feature>
<accession>A0A177NLG8</accession>
<dbReference type="CDD" id="cd15482">
    <property type="entry name" value="Sialidase_non-viral"/>
    <property type="match status" value="1"/>
</dbReference>
<evidence type="ECO:0000256" key="2">
    <source>
        <dbReference type="SAM" id="SignalP"/>
    </source>
</evidence>
<dbReference type="AlphaFoldDB" id="A0A177NLG8"/>
<comment type="caution">
    <text evidence="3">The sequence shown here is derived from an EMBL/GenBank/DDBJ whole genome shotgun (WGS) entry which is preliminary data.</text>
</comment>
<evidence type="ECO:0000313" key="4">
    <source>
        <dbReference type="Proteomes" id="UP000077628"/>
    </source>
</evidence>
<evidence type="ECO:0000256" key="1">
    <source>
        <dbReference type="SAM" id="MobiDB-lite"/>
    </source>
</evidence>
<evidence type="ECO:0000313" key="3">
    <source>
        <dbReference type="EMBL" id="OAI18867.1"/>
    </source>
</evidence>
<dbReference type="RefSeq" id="WP_064028413.1">
    <property type="nucleotide sequence ID" value="NZ_LUUK01000164.1"/>
</dbReference>
<evidence type="ECO:0008006" key="5">
    <source>
        <dbReference type="Google" id="ProtNLM"/>
    </source>
</evidence>
<feature type="chain" id="PRO_5008069280" description="Glycosyl hydrolase" evidence="2">
    <location>
        <begin position="20"/>
        <end position="410"/>
    </location>
</feature>
<sequence length="410" mass="45555">MKKTCVFAIAALWLFNGCAGQPLSTESPTLAEASPADPAPACPAPTPHRACSDTVTPTFDADGTLWIVWANDKHVYLQSSTDKGRHFSEPSRVNAEPEAVASHGEYRPKIKTDRQGNLFVTWTQNLEKRHSGHIRFSRSDDGGRSFSKPVTINDDPNITGHRFDSLAVGQNGEVFIAWLDARDKDKAKAENRPFDGSAVYFTWSRDGGQSFQPNRILAPHSCECCRLGTEIDSDNLPVVLWRHVFDGGIRDHAIDKFVDWDTPGPVKRVENANWKIDACPHHGPALSIDDGAYHVVWFSGTESRPGLFYTRSINQGRDFSPPYPFGGAGAKHPHVLAKDRQVWVVWSEFDGNRNIVRHLHSGDSGESWSPAETLATTTGKADDAFLIGDDRDVYLSWQTDRGYRFVPLTQ</sequence>
<keyword evidence="4" id="KW-1185">Reference proteome</keyword>
<reference evidence="4" key="1">
    <citation type="submission" date="2016-03" db="EMBL/GenBank/DDBJ databases">
        <authorList>
            <person name="Heylen K."/>
            <person name="De Vos P."/>
            <person name="Vekeman B."/>
        </authorList>
    </citation>
    <scope>NUCLEOTIDE SEQUENCE [LARGE SCALE GENOMIC DNA]</scope>
    <source>
        <strain evidence="4">R-45383</strain>
    </source>
</reference>
<dbReference type="STRING" id="702114.A1355_05355"/>
<dbReference type="OrthoDB" id="9764969at2"/>
<feature type="compositionally biased region" description="Pro residues" evidence="1">
    <location>
        <begin position="37"/>
        <end position="46"/>
    </location>
</feature>
<organism evidence="3 4">
    <name type="scientific">Methylomonas koyamae</name>
    <dbReference type="NCBI Taxonomy" id="702114"/>
    <lineage>
        <taxon>Bacteria</taxon>
        <taxon>Pseudomonadati</taxon>
        <taxon>Pseudomonadota</taxon>
        <taxon>Gammaproteobacteria</taxon>
        <taxon>Methylococcales</taxon>
        <taxon>Methylococcaceae</taxon>
        <taxon>Methylomonas</taxon>
    </lineage>
</organism>
<dbReference type="EMBL" id="LUUK01000164">
    <property type="protein sequence ID" value="OAI18867.1"/>
    <property type="molecule type" value="Genomic_DNA"/>
</dbReference>
<dbReference type="InterPro" id="IPR036278">
    <property type="entry name" value="Sialidase_sf"/>
</dbReference>
<keyword evidence="2" id="KW-0732">Signal</keyword>
<dbReference type="Proteomes" id="UP000077628">
    <property type="component" value="Unassembled WGS sequence"/>
</dbReference>
<dbReference type="SUPFAM" id="SSF50939">
    <property type="entry name" value="Sialidases"/>
    <property type="match status" value="1"/>
</dbReference>
<name>A0A177NLG8_9GAMM</name>
<protein>
    <recommendedName>
        <fullName evidence="5">Glycosyl hydrolase</fullName>
    </recommendedName>
</protein>
<proteinExistence type="predicted"/>
<feature type="region of interest" description="Disordered" evidence="1">
    <location>
        <begin position="26"/>
        <end position="47"/>
    </location>
</feature>